<gene>
    <name evidence="2" type="ORF">PM001_LOCUS30414</name>
</gene>
<dbReference type="Proteomes" id="UP001162060">
    <property type="component" value="Unassembled WGS sequence"/>
</dbReference>
<evidence type="ECO:0000256" key="1">
    <source>
        <dbReference type="SAM" id="SignalP"/>
    </source>
</evidence>
<proteinExistence type="predicted"/>
<reference evidence="2" key="1">
    <citation type="submission" date="2024-01" db="EMBL/GenBank/DDBJ databases">
        <authorList>
            <person name="Webb A."/>
        </authorList>
    </citation>
    <scope>NUCLEOTIDE SEQUENCE</scope>
    <source>
        <strain evidence="2">Pm1</strain>
    </source>
</reference>
<name>A0AAV1VEC7_9STRA</name>
<organism evidence="2 3">
    <name type="scientific">Peronospora matthiolae</name>
    <dbReference type="NCBI Taxonomy" id="2874970"/>
    <lineage>
        <taxon>Eukaryota</taxon>
        <taxon>Sar</taxon>
        <taxon>Stramenopiles</taxon>
        <taxon>Oomycota</taxon>
        <taxon>Peronosporomycetes</taxon>
        <taxon>Peronosporales</taxon>
        <taxon>Peronosporaceae</taxon>
        <taxon>Peronospora</taxon>
    </lineage>
</organism>
<protein>
    <submittedName>
        <fullName evidence="2">Uncharacterized protein</fullName>
    </submittedName>
</protein>
<dbReference type="EMBL" id="CAKLBY020000320">
    <property type="protein sequence ID" value="CAK7945264.1"/>
    <property type="molecule type" value="Genomic_DNA"/>
</dbReference>
<keyword evidence="1" id="KW-0732">Signal</keyword>
<feature type="signal peptide" evidence="1">
    <location>
        <begin position="1"/>
        <end position="18"/>
    </location>
</feature>
<feature type="chain" id="PRO_5043852915" evidence="1">
    <location>
        <begin position="19"/>
        <end position="203"/>
    </location>
</feature>
<comment type="caution">
    <text evidence="2">The sequence shown here is derived from an EMBL/GenBank/DDBJ whole genome shotgun (WGS) entry which is preliminary data.</text>
</comment>
<evidence type="ECO:0000313" key="3">
    <source>
        <dbReference type="Proteomes" id="UP001162060"/>
    </source>
</evidence>
<evidence type="ECO:0000313" key="2">
    <source>
        <dbReference type="EMBL" id="CAK7945264.1"/>
    </source>
</evidence>
<sequence length="203" mass="22869">MRLVYAVLLPGVIVFVSSGNVLYARAAEGDETNVVARRFLQHVPSAATVKEAGCLTNLVDFVKKFYKKPARFYVTSPEVTGVLASVRITKENNGENYADLAAQAQEAFRNHLKAVLEKWKERDHKKKTDSFMGSSDFRDFCTRVDEANQLFPKEYAINLYALLESSLTKKQLQKIVLKGFANNDPKGQEFHGLFYGKRNPSLV</sequence>
<dbReference type="AlphaFoldDB" id="A0AAV1VEC7"/>
<accession>A0AAV1VEC7</accession>